<proteinExistence type="predicted"/>
<reference evidence="4" key="1">
    <citation type="submission" date="2011-04" db="EMBL/GenBank/DDBJ databases">
        <title>The complete genome of Thermodesulfatator indicus DSM 15286.</title>
        <authorList>
            <person name="Lucas S."/>
            <person name="Copeland A."/>
            <person name="Lapidus A."/>
            <person name="Bruce D."/>
            <person name="Goodwin L."/>
            <person name="Pitluck S."/>
            <person name="Peters L."/>
            <person name="Kyrpides N."/>
            <person name="Mavromatis K."/>
            <person name="Pagani I."/>
            <person name="Ivanova N."/>
            <person name="Saunders L."/>
            <person name="Detter J.C."/>
            <person name="Tapia R."/>
            <person name="Han C."/>
            <person name="Land M."/>
            <person name="Hauser L."/>
            <person name="Markowitz V."/>
            <person name="Cheng J.-F."/>
            <person name="Hugenholtz P."/>
            <person name="Woyke T."/>
            <person name="Wu D."/>
            <person name="Spring S."/>
            <person name="Schroeder M."/>
            <person name="Brambilla E."/>
            <person name="Klenk H.-P."/>
            <person name="Eisen J.A."/>
        </authorList>
    </citation>
    <scope>NUCLEOTIDE SEQUENCE [LARGE SCALE GENOMIC DNA]</scope>
    <source>
        <strain evidence="4">DSM 15286 / JCM 11887 / CIR29812</strain>
    </source>
</reference>
<dbReference type="PaxDb" id="667014-Thein_2012"/>
<sequence>MSKTIIFLEKYIEIPLSPRLSFFLKRCLTWLGKNYDPKNIIVSQNPDLEEIYYLKFLGKRDIEIQLALSSPTVKELYFLAELAPEKARDFIDYVKKAQNPDGGFGFFPGTTSFLENTYYAFFFLKKFDENPIYLKELKHFLFSCFRQGGFARAPQGVPFLESTYFGTSLLVDGNIGTIAN</sequence>
<evidence type="ECO:0000259" key="2">
    <source>
        <dbReference type="Pfam" id="PF00432"/>
    </source>
</evidence>
<gene>
    <name evidence="3" type="ordered locus">Thein_2012</name>
</gene>
<dbReference type="EMBL" id="CP002683">
    <property type="protein sequence ID" value="AEH45863.1"/>
    <property type="molecule type" value="Genomic_DNA"/>
</dbReference>
<reference evidence="3 4" key="2">
    <citation type="journal article" date="2012" name="Stand. Genomic Sci.">
        <title>Complete genome sequence of the thermophilic sulfate-reducing ocean bacterium Thermodesulfatator indicus type strain (CIR29812(T)).</title>
        <authorList>
            <person name="Anderson I."/>
            <person name="Saunders E."/>
            <person name="Lapidus A."/>
            <person name="Nolan M."/>
            <person name="Lucas S."/>
            <person name="Tice H."/>
            <person name="Del Rio T.G."/>
            <person name="Cheng J.F."/>
            <person name="Han C."/>
            <person name="Tapia R."/>
            <person name="Goodwin L.A."/>
            <person name="Pitluck S."/>
            <person name="Liolios K."/>
            <person name="Mavromatis K."/>
            <person name="Pagani I."/>
            <person name="Ivanova N."/>
            <person name="Mikhailova N."/>
            <person name="Pati A."/>
            <person name="Chen A."/>
            <person name="Palaniappan K."/>
            <person name="Land M."/>
            <person name="Hauser L."/>
            <person name="Jeffries C.D."/>
            <person name="Chang Y.J."/>
            <person name="Brambilla E.M."/>
            <person name="Rohde M."/>
            <person name="Spring S."/>
            <person name="Goker M."/>
            <person name="Detter J.C."/>
            <person name="Woyke T."/>
            <person name="Bristow J."/>
            <person name="Eisen J.A."/>
            <person name="Markowitz V."/>
            <person name="Hugenholtz P."/>
            <person name="Kyrpides N.C."/>
            <person name="Klenk H.P."/>
        </authorList>
    </citation>
    <scope>NUCLEOTIDE SEQUENCE [LARGE SCALE GENOMIC DNA]</scope>
    <source>
        <strain evidence="4">DSM 15286 / JCM 11887 / CIR29812</strain>
    </source>
</reference>
<organism evidence="3 4">
    <name type="scientific">Thermodesulfatator indicus (strain DSM 15286 / JCM 11887 / CIR29812)</name>
    <dbReference type="NCBI Taxonomy" id="667014"/>
    <lineage>
        <taxon>Bacteria</taxon>
        <taxon>Pseudomonadati</taxon>
        <taxon>Thermodesulfobacteriota</taxon>
        <taxon>Thermodesulfobacteria</taxon>
        <taxon>Thermodesulfobacteriales</taxon>
        <taxon>Thermodesulfatatoraceae</taxon>
        <taxon>Thermodesulfatator</taxon>
    </lineage>
</organism>
<accession>F8ACZ7</accession>
<dbReference type="Proteomes" id="UP000006793">
    <property type="component" value="Chromosome"/>
</dbReference>
<evidence type="ECO:0000313" key="3">
    <source>
        <dbReference type="EMBL" id="AEH45863.1"/>
    </source>
</evidence>
<keyword evidence="1" id="KW-0677">Repeat</keyword>
<dbReference type="InParanoid" id="F8ACZ7"/>
<protein>
    <recommendedName>
        <fullName evidence="2">Prenyltransferase alpha-alpha toroid domain-containing protein</fullName>
    </recommendedName>
</protein>
<evidence type="ECO:0000313" key="4">
    <source>
        <dbReference type="Proteomes" id="UP000006793"/>
    </source>
</evidence>
<name>F8ACZ7_THEID</name>
<dbReference type="Gene3D" id="1.50.10.20">
    <property type="match status" value="1"/>
</dbReference>
<keyword evidence="4" id="KW-1185">Reference proteome</keyword>
<dbReference type="Pfam" id="PF00432">
    <property type="entry name" value="Prenyltrans"/>
    <property type="match status" value="1"/>
</dbReference>
<dbReference type="HOGENOM" id="CLU_1495515_0_0_0"/>
<dbReference type="GO" id="GO:0003824">
    <property type="term" value="F:catalytic activity"/>
    <property type="evidence" value="ECO:0007669"/>
    <property type="project" value="InterPro"/>
</dbReference>
<dbReference type="InterPro" id="IPR008930">
    <property type="entry name" value="Terpenoid_cyclase/PrenylTrfase"/>
</dbReference>
<dbReference type="AlphaFoldDB" id="F8ACZ7"/>
<dbReference type="InterPro" id="IPR001330">
    <property type="entry name" value="Prenyltrans"/>
</dbReference>
<dbReference type="KEGG" id="tid:Thein_2012"/>
<dbReference type="eggNOG" id="COG1689">
    <property type="taxonomic scope" value="Bacteria"/>
</dbReference>
<dbReference type="SUPFAM" id="SSF48239">
    <property type="entry name" value="Terpenoid cyclases/Protein prenyltransferases"/>
    <property type="match status" value="1"/>
</dbReference>
<feature type="domain" description="Prenyltransferase alpha-alpha toroid" evidence="2">
    <location>
        <begin position="75"/>
        <end position="150"/>
    </location>
</feature>
<evidence type="ECO:0000256" key="1">
    <source>
        <dbReference type="ARBA" id="ARBA00022737"/>
    </source>
</evidence>
<dbReference type="STRING" id="667014.Thein_2012"/>